<dbReference type="AlphaFoldDB" id="A0AAD6S413"/>
<gene>
    <name evidence="6" type="ORF">C8F04DRAFT_1318206</name>
</gene>
<sequence length="612" mass="69223">MHTSLHIRNFNELPITLRRTAIAATKRDSYDALARIIQVARRAPMDPQSHLLGLPVCWVVLDPARIPFEHDDVDDFLGGNPRGKTPLQAIKIIRLLKNIQQRALADLWPRILAWTEWFYPHLSRDPGNSAHLMLIADLFAFVNRIPAEVADVPEPGMRILLPKAWATFLATGNPLTDGFPQLCRFLEAGPIPPVHLVQYTIGAGQPVNFQQGGEIEMDALIALVSTQLTLGHHKKHVPCIQHALHFMKNSGLSHKRVEDSPRTRELNTLLPEIICTLVEMKSEDGVRDTLTQCVELLSLGLRQLQDFRFFARVIRKGLLCALVLLAPGGDISPDGWPFASQLITEVMQASSCYSVLHQIVESLPEAAALVDESSQWFAESPVLRQWVRFIDLVKTRWTIAEELNSPNYISHRACNNLLCGRIEEKQSLSACSLCQMISYCDDSCQRSDWPGHRAICGNLKSLRYHSPYTPRDRSFMRSIVQDTYTKRRFEIYSLLLHSVKSSPDDPVYISVDYTIADDPEPVLRVLPFKATKAPETDAEVEQAEWERRARVDRRIQLFSVVFGPGQRRIFALRSVDSRAHDELLRLAKLDSDEPGHTTELQNLANLDILTTL</sequence>
<reference evidence="6" key="1">
    <citation type="submission" date="2023-03" db="EMBL/GenBank/DDBJ databases">
        <title>Massive genome expansion in bonnet fungi (Mycena s.s.) driven by repeated elements and novel gene families across ecological guilds.</title>
        <authorList>
            <consortium name="Lawrence Berkeley National Laboratory"/>
            <person name="Harder C.B."/>
            <person name="Miyauchi S."/>
            <person name="Viragh M."/>
            <person name="Kuo A."/>
            <person name="Thoen E."/>
            <person name="Andreopoulos B."/>
            <person name="Lu D."/>
            <person name="Skrede I."/>
            <person name="Drula E."/>
            <person name="Henrissat B."/>
            <person name="Morin E."/>
            <person name="Kohler A."/>
            <person name="Barry K."/>
            <person name="LaButti K."/>
            <person name="Morin E."/>
            <person name="Salamov A."/>
            <person name="Lipzen A."/>
            <person name="Mereny Z."/>
            <person name="Hegedus B."/>
            <person name="Baldrian P."/>
            <person name="Stursova M."/>
            <person name="Weitz H."/>
            <person name="Taylor A."/>
            <person name="Grigoriev I.V."/>
            <person name="Nagy L.G."/>
            <person name="Martin F."/>
            <person name="Kauserud H."/>
        </authorList>
    </citation>
    <scope>NUCLEOTIDE SEQUENCE</scope>
    <source>
        <strain evidence="6">CBHHK200</strain>
    </source>
</reference>
<dbReference type="SUPFAM" id="SSF144232">
    <property type="entry name" value="HIT/MYND zinc finger-like"/>
    <property type="match status" value="1"/>
</dbReference>
<evidence type="ECO:0000313" key="7">
    <source>
        <dbReference type="Proteomes" id="UP001218188"/>
    </source>
</evidence>
<dbReference type="Proteomes" id="UP001218188">
    <property type="component" value="Unassembled WGS sequence"/>
</dbReference>
<protein>
    <recommendedName>
        <fullName evidence="5">MYND-type domain-containing protein</fullName>
    </recommendedName>
</protein>
<dbReference type="Pfam" id="PF01753">
    <property type="entry name" value="zf-MYND"/>
    <property type="match status" value="1"/>
</dbReference>
<keyword evidence="2 4" id="KW-0863">Zinc-finger</keyword>
<dbReference type="InterPro" id="IPR002893">
    <property type="entry name" value="Znf_MYND"/>
</dbReference>
<dbReference type="PROSITE" id="PS50865">
    <property type="entry name" value="ZF_MYND_2"/>
    <property type="match status" value="1"/>
</dbReference>
<dbReference type="EMBL" id="JARJCM010000262">
    <property type="protein sequence ID" value="KAJ7020460.1"/>
    <property type="molecule type" value="Genomic_DNA"/>
</dbReference>
<organism evidence="6 7">
    <name type="scientific">Mycena alexandri</name>
    <dbReference type="NCBI Taxonomy" id="1745969"/>
    <lineage>
        <taxon>Eukaryota</taxon>
        <taxon>Fungi</taxon>
        <taxon>Dikarya</taxon>
        <taxon>Basidiomycota</taxon>
        <taxon>Agaricomycotina</taxon>
        <taxon>Agaricomycetes</taxon>
        <taxon>Agaricomycetidae</taxon>
        <taxon>Agaricales</taxon>
        <taxon>Marasmiineae</taxon>
        <taxon>Mycenaceae</taxon>
        <taxon>Mycena</taxon>
    </lineage>
</organism>
<evidence type="ECO:0000256" key="1">
    <source>
        <dbReference type="ARBA" id="ARBA00022723"/>
    </source>
</evidence>
<evidence type="ECO:0000256" key="4">
    <source>
        <dbReference type="PROSITE-ProRule" id="PRU00134"/>
    </source>
</evidence>
<dbReference type="GO" id="GO:0008270">
    <property type="term" value="F:zinc ion binding"/>
    <property type="evidence" value="ECO:0007669"/>
    <property type="project" value="UniProtKB-KW"/>
</dbReference>
<evidence type="ECO:0000256" key="3">
    <source>
        <dbReference type="ARBA" id="ARBA00022833"/>
    </source>
</evidence>
<accession>A0AAD6S413</accession>
<evidence type="ECO:0000256" key="2">
    <source>
        <dbReference type="ARBA" id="ARBA00022771"/>
    </source>
</evidence>
<keyword evidence="1" id="KW-0479">Metal-binding</keyword>
<comment type="caution">
    <text evidence="6">The sequence shown here is derived from an EMBL/GenBank/DDBJ whole genome shotgun (WGS) entry which is preliminary data.</text>
</comment>
<name>A0AAD6S413_9AGAR</name>
<proteinExistence type="predicted"/>
<evidence type="ECO:0000313" key="6">
    <source>
        <dbReference type="EMBL" id="KAJ7020460.1"/>
    </source>
</evidence>
<keyword evidence="3" id="KW-0862">Zinc</keyword>
<feature type="domain" description="MYND-type" evidence="5">
    <location>
        <begin position="416"/>
        <end position="456"/>
    </location>
</feature>
<evidence type="ECO:0000259" key="5">
    <source>
        <dbReference type="PROSITE" id="PS50865"/>
    </source>
</evidence>
<dbReference type="Gene3D" id="6.10.140.2220">
    <property type="match status" value="1"/>
</dbReference>
<keyword evidence="7" id="KW-1185">Reference proteome</keyword>